<dbReference type="GO" id="GO:0008237">
    <property type="term" value="F:metallopeptidase activity"/>
    <property type="evidence" value="ECO:0007669"/>
    <property type="project" value="UniProtKB-KW"/>
</dbReference>
<gene>
    <name evidence="4" type="ORF">GQS40_05495</name>
</gene>
<dbReference type="InterPro" id="IPR003675">
    <property type="entry name" value="Rce1/LyrA-like_dom"/>
</dbReference>
<feature type="transmembrane region" description="Helical" evidence="2">
    <location>
        <begin position="12"/>
        <end position="29"/>
    </location>
</feature>
<evidence type="ECO:0000259" key="3">
    <source>
        <dbReference type="Pfam" id="PF02517"/>
    </source>
</evidence>
<dbReference type="GO" id="GO:0004175">
    <property type="term" value="F:endopeptidase activity"/>
    <property type="evidence" value="ECO:0007669"/>
    <property type="project" value="UniProtKB-ARBA"/>
</dbReference>
<keyword evidence="4" id="KW-0378">Hydrolase</keyword>
<evidence type="ECO:0000313" key="5">
    <source>
        <dbReference type="Proteomes" id="UP000478636"/>
    </source>
</evidence>
<dbReference type="GO" id="GO:0080120">
    <property type="term" value="P:CAAX-box protein maturation"/>
    <property type="evidence" value="ECO:0007669"/>
    <property type="project" value="UniProtKB-ARBA"/>
</dbReference>
<feature type="transmembrane region" description="Helical" evidence="2">
    <location>
        <begin position="155"/>
        <end position="176"/>
    </location>
</feature>
<accession>A0A6L7AD42</accession>
<organism evidence="4 5">
    <name type="scientific">Leuconostoc lactis</name>
    <dbReference type="NCBI Taxonomy" id="1246"/>
    <lineage>
        <taxon>Bacteria</taxon>
        <taxon>Bacillati</taxon>
        <taxon>Bacillota</taxon>
        <taxon>Bacilli</taxon>
        <taxon>Lactobacillales</taxon>
        <taxon>Lactobacillaceae</taxon>
        <taxon>Leuconostoc</taxon>
    </lineage>
</organism>
<protein>
    <submittedName>
        <fullName evidence="4">CPBP family intramembrane metalloprotease</fullName>
    </submittedName>
</protein>
<reference evidence="4 5" key="1">
    <citation type="submission" date="2019-12" db="EMBL/GenBank/DDBJ databases">
        <title>Complete genome sequence of Leuconostoc lactis strain AVN1 provides insights into metabolic potential.</title>
        <authorList>
            <person name="Besrour N."/>
            <person name="Najjari A."/>
            <person name="Fhoula I."/>
            <person name="Jaballah S."/>
            <person name="Klibi N."/>
            <person name="Ouzari H.I."/>
        </authorList>
    </citation>
    <scope>NUCLEOTIDE SEQUENCE [LARGE SCALE GENOMIC DNA]</scope>
    <source>
        <strain evidence="4 5">AVN1</strain>
    </source>
</reference>
<dbReference type="EMBL" id="WSZI01000013">
    <property type="protein sequence ID" value="MWN21129.1"/>
    <property type="molecule type" value="Genomic_DNA"/>
</dbReference>
<sequence length="225" mass="25756">MQIRSFYKNHIFVVGIIFYLLIYHVVPLIERLIIFPTFHLSLFHGTMGWVVYSGIDAIFLYFLIQQYSQRDSIFEIPKIKALAITGIGYISYSLFIKYMLPLVLITSNQAVLNTAATNESTIAIYIQLFHVTLIGPFLEELLFRGLLIERKGSKLICGLTLLIASLLFGSIHMSYGYATLPFIYYTGIGLILSLVYCATKRLQYPIMIHITINVLANWEALTIYF</sequence>
<comment type="caution">
    <text evidence="4">The sequence shown here is derived from an EMBL/GenBank/DDBJ whole genome shotgun (WGS) entry which is preliminary data.</text>
</comment>
<dbReference type="InterPro" id="IPR052710">
    <property type="entry name" value="CAAX_protease"/>
</dbReference>
<feature type="transmembrane region" description="Helical" evidence="2">
    <location>
        <begin position="182"/>
        <end position="199"/>
    </location>
</feature>
<keyword evidence="2" id="KW-0472">Membrane</keyword>
<evidence type="ECO:0000313" key="4">
    <source>
        <dbReference type="EMBL" id="MWN21129.1"/>
    </source>
</evidence>
<feature type="domain" description="CAAX prenyl protease 2/Lysostaphin resistance protein A-like" evidence="3">
    <location>
        <begin position="125"/>
        <end position="215"/>
    </location>
</feature>
<proteinExistence type="inferred from homology"/>
<evidence type="ECO:0000256" key="2">
    <source>
        <dbReference type="SAM" id="Phobius"/>
    </source>
</evidence>
<dbReference type="GO" id="GO:0006508">
    <property type="term" value="P:proteolysis"/>
    <property type="evidence" value="ECO:0007669"/>
    <property type="project" value="UniProtKB-KW"/>
</dbReference>
<name>A0A6L7AD42_LEULA</name>
<dbReference type="AlphaFoldDB" id="A0A6L7AD42"/>
<feature type="transmembrane region" description="Helical" evidence="2">
    <location>
        <begin position="120"/>
        <end position="143"/>
    </location>
</feature>
<dbReference type="Pfam" id="PF02517">
    <property type="entry name" value="Rce1-like"/>
    <property type="match status" value="1"/>
</dbReference>
<feature type="transmembrane region" description="Helical" evidence="2">
    <location>
        <begin position="79"/>
        <end position="100"/>
    </location>
</feature>
<keyword evidence="2" id="KW-1133">Transmembrane helix</keyword>
<dbReference type="RefSeq" id="WP_029509430.1">
    <property type="nucleotide sequence ID" value="NZ_DAITWI010000001.1"/>
</dbReference>
<dbReference type="PANTHER" id="PTHR36435:SF1">
    <property type="entry name" value="CAAX AMINO TERMINAL PROTEASE FAMILY PROTEIN"/>
    <property type="match status" value="1"/>
</dbReference>
<keyword evidence="4" id="KW-0645">Protease</keyword>
<dbReference type="PANTHER" id="PTHR36435">
    <property type="entry name" value="SLR1288 PROTEIN"/>
    <property type="match status" value="1"/>
</dbReference>
<evidence type="ECO:0000256" key="1">
    <source>
        <dbReference type="ARBA" id="ARBA00009067"/>
    </source>
</evidence>
<keyword evidence="4" id="KW-0482">Metalloprotease</keyword>
<keyword evidence="2" id="KW-0812">Transmembrane</keyword>
<dbReference type="Proteomes" id="UP000478636">
    <property type="component" value="Unassembled WGS sequence"/>
</dbReference>
<feature type="transmembrane region" description="Helical" evidence="2">
    <location>
        <begin position="49"/>
        <end position="67"/>
    </location>
</feature>
<comment type="similarity">
    <text evidence="1">Belongs to the UPF0177 family.</text>
</comment>